<dbReference type="Proteomes" id="UP001215598">
    <property type="component" value="Unassembled WGS sequence"/>
</dbReference>
<proteinExistence type="predicted"/>
<keyword evidence="4" id="KW-1185">Reference proteome</keyword>
<keyword evidence="2" id="KW-1133">Transmembrane helix</keyword>
<sequence>MDVRAPEKFQALVTPPSTPSAPPPRLWSAVPGSTIPSRASTAPTSPSPFGILCGRVRVRLGMWRWMGCVSFSLAFFACLSAGGVMYADATHPPQARSSTSDAIPDTDLDLDMHMDTDADVDNGEDDARAIAAAMRDASRSALHSSILERQMREARERHALTYASTDADADSGRKGAGKKGKMGGKVGKRKGKETKAPKKRSVKDEEDDEGTLFMFAPPSISYIPGTMGLLFSGTFLCVRVRPSAVIYQRLLPHPKAPNPDIGHIVAISPFNISADQMGVADSADHELELQVIHMALVSRSNIVPALVRLCVAAGNIAAFSIITFTSFTNIYDITWLSSTLSSMGLFCVNATAIAAAMYFFLSDSNEGFTHESNTPIRRTIKLVVGSAVIVSACSFATLACHLAMPHSMSCVVVYMIVSKVYHACFLSLLGCRHQASAIYDPSMVAMQISEVGNGQGHGYARDSTMVDGSEAASFKA</sequence>
<organism evidence="3 4">
    <name type="scientific">Mycena metata</name>
    <dbReference type="NCBI Taxonomy" id="1033252"/>
    <lineage>
        <taxon>Eukaryota</taxon>
        <taxon>Fungi</taxon>
        <taxon>Dikarya</taxon>
        <taxon>Basidiomycota</taxon>
        <taxon>Agaricomycotina</taxon>
        <taxon>Agaricomycetes</taxon>
        <taxon>Agaricomycetidae</taxon>
        <taxon>Agaricales</taxon>
        <taxon>Marasmiineae</taxon>
        <taxon>Mycenaceae</taxon>
        <taxon>Mycena</taxon>
    </lineage>
</organism>
<name>A0AAD7HUQ7_9AGAR</name>
<gene>
    <name evidence="3" type="ORF">B0H16DRAFT_1734554</name>
</gene>
<feature type="compositionally biased region" description="Pro residues" evidence="1">
    <location>
        <begin position="16"/>
        <end position="25"/>
    </location>
</feature>
<dbReference type="AlphaFoldDB" id="A0AAD7HUQ7"/>
<feature type="transmembrane region" description="Helical" evidence="2">
    <location>
        <begin position="65"/>
        <end position="87"/>
    </location>
</feature>
<protein>
    <recommendedName>
        <fullName evidence="5">Transmembrane protein</fullName>
    </recommendedName>
</protein>
<feature type="region of interest" description="Disordered" evidence="1">
    <location>
        <begin position="1"/>
        <end position="43"/>
    </location>
</feature>
<feature type="compositionally biased region" description="Basic residues" evidence="1">
    <location>
        <begin position="175"/>
        <end position="201"/>
    </location>
</feature>
<feature type="transmembrane region" description="Helical" evidence="2">
    <location>
        <begin position="306"/>
        <end position="331"/>
    </location>
</feature>
<feature type="compositionally biased region" description="Low complexity" evidence="1">
    <location>
        <begin position="33"/>
        <end position="43"/>
    </location>
</feature>
<feature type="transmembrane region" description="Helical" evidence="2">
    <location>
        <begin position="343"/>
        <end position="361"/>
    </location>
</feature>
<dbReference type="EMBL" id="JARKIB010000171">
    <property type="protein sequence ID" value="KAJ7728610.1"/>
    <property type="molecule type" value="Genomic_DNA"/>
</dbReference>
<feature type="transmembrane region" description="Helical" evidence="2">
    <location>
        <begin position="411"/>
        <end position="431"/>
    </location>
</feature>
<keyword evidence="2" id="KW-0812">Transmembrane</keyword>
<keyword evidence="2" id="KW-0472">Membrane</keyword>
<evidence type="ECO:0008006" key="5">
    <source>
        <dbReference type="Google" id="ProtNLM"/>
    </source>
</evidence>
<feature type="transmembrane region" description="Helical" evidence="2">
    <location>
        <begin position="220"/>
        <end position="240"/>
    </location>
</feature>
<evidence type="ECO:0000256" key="1">
    <source>
        <dbReference type="SAM" id="MobiDB-lite"/>
    </source>
</evidence>
<feature type="transmembrane region" description="Helical" evidence="2">
    <location>
        <begin position="382"/>
        <end position="405"/>
    </location>
</feature>
<accession>A0AAD7HUQ7</accession>
<evidence type="ECO:0000313" key="3">
    <source>
        <dbReference type="EMBL" id="KAJ7728610.1"/>
    </source>
</evidence>
<evidence type="ECO:0000313" key="4">
    <source>
        <dbReference type="Proteomes" id="UP001215598"/>
    </source>
</evidence>
<reference evidence="3" key="1">
    <citation type="submission" date="2023-03" db="EMBL/GenBank/DDBJ databases">
        <title>Massive genome expansion in bonnet fungi (Mycena s.s.) driven by repeated elements and novel gene families across ecological guilds.</title>
        <authorList>
            <consortium name="Lawrence Berkeley National Laboratory"/>
            <person name="Harder C.B."/>
            <person name="Miyauchi S."/>
            <person name="Viragh M."/>
            <person name="Kuo A."/>
            <person name="Thoen E."/>
            <person name="Andreopoulos B."/>
            <person name="Lu D."/>
            <person name="Skrede I."/>
            <person name="Drula E."/>
            <person name="Henrissat B."/>
            <person name="Morin E."/>
            <person name="Kohler A."/>
            <person name="Barry K."/>
            <person name="LaButti K."/>
            <person name="Morin E."/>
            <person name="Salamov A."/>
            <person name="Lipzen A."/>
            <person name="Mereny Z."/>
            <person name="Hegedus B."/>
            <person name="Baldrian P."/>
            <person name="Stursova M."/>
            <person name="Weitz H."/>
            <person name="Taylor A."/>
            <person name="Grigoriev I.V."/>
            <person name="Nagy L.G."/>
            <person name="Martin F."/>
            <person name="Kauserud H."/>
        </authorList>
    </citation>
    <scope>NUCLEOTIDE SEQUENCE</scope>
    <source>
        <strain evidence="3">CBHHK182m</strain>
    </source>
</reference>
<feature type="region of interest" description="Disordered" evidence="1">
    <location>
        <begin position="164"/>
        <end position="208"/>
    </location>
</feature>
<comment type="caution">
    <text evidence="3">The sequence shown here is derived from an EMBL/GenBank/DDBJ whole genome shotgun (WGS) entry which is preliminary data.</text>
</comment>
<evidence type="ECO:0000256" key="2">
    <source>
        <dbReference type="SAM" id="Phobius"/>
    </source>
</evidence>